<dbReference type="AlphaFoldDB" id="A0AA35VU51"/>
<dbReference type="EMBL" id="OX465077">
    <property type="protein sequence ID" value="CAI9269692.1"/>
    <property type="molecule type" value="Genomic_DNA"/>
</dbReference>
<keyword evidence="3" id="KW-1185">Reference proteome</keyword>
<protein>
    <recommendedName>
        <fullName evidence="1">PB1-like domain-containing protein</fullName>
    </recommendedName>
</protein>
<feature type="domain" description="PB1-like" evidence="1">
    <location>
        <begin position="28"/>
        <end position="127"/>
    </location>
</feature>
<reference evidence="2" key="1">
    <citation type="submission" date="2023-04" db="EMBL/GenBank/DDBJ databases">
        <authorList>
            <person name="Vijverberg K."/>
            <person name="Xiong W."/>
            <person name="Schranz E."/>
        </authorList>
    </citation>
    <scope>NUCLEOTIDE SEQUENCE</scope>
</reference>
<organism evidence="2 3">
    <name type="scientific">Lactuca saligna</name>
    <name type="common">Willowleaf lettuce</name>
    <dbReference type="NCBI Taxonomy" id="75948"/>
    <lineage>
        <taxon>Eukaryota</taxon>
        <taxon>Viridiplantae</taxon>
        <taxon>Streptophyta</taxon>
        <taxon>Embryophyta</taxon>
        <taxon>Tracheophyta</taxon>
        <taxon>Spermatophyta</taxon>
        <taxon>Magnoliopsida</taxon>
        <taxon>eudicotyledons</taxon>
        <taxon>Gunneridae</taxon>
        <taxon>Pentapetalae</taxon>
        <taxon>asterids</taxon>
        <taxon>campanulids</taxon>
        <taxon>Asterales</taxon>
        <taxon>Asteraceae</taxon>
        <taxon>Cichorioideae</taxon>
        <taxon>Cichorieae</taxon>
        <taxon>Lactucinae</taxon>
        <taxon>Lactuca</taxon>
    </lineage>
</organism>
<name>A0AA35VU51_LACSI</name>
<evidence type="ECO:0000313" key="3">
    <source>
        <dbReference type="Proteomes" id="UP001177003"/>
    </source>
</evidence>
<dbReference type="InterPro" id="IPR058594">
    <property type="entry name" value="PB1-like_dom_pln"/>
</dbReference>
<proteinExistence type="predicted"/>
<gene>
    <name evidence="2" type="ORF">LSALG_LOCUS10049</name>
</gene>
<dbReference type="Proteomes" id="UP001177003">
    <property type="component" value="Chromosome 1"/>
</dbReference>
<evidence type="ECO:0000259" key="1">
    <source>
        <dbReference type="Pfam" id="PF26130"/>
    </source>
</evidence>
<sequence length="222" mass="25927">MVLTLWSLRPRYTQPPNLRKEYGSISSFFTFKINHGGSFTNTVSRRSYIDGLVDHFDFVDMDVFSVHELDDMMTILGYNDGGIMFYHSMIPKKYMDSGLLPLGTDQEVIQLERYVPNHKEINLYIEHENTRVFPYFKSPLKVRIEEVEGDHSPEMDRVRMKKKSIGSCSKKLDFNEPTDLSKLIVPYEPVMSQLVNFWGSYTKLSLCNLEYHISKDPNYNVI</sequence>
<accession>A0AA35VU51</accession>
<evidence type="ECO:0000313" key="2">
    <source>
        <dbReference type="EMBL" id="CAI9269692.1"/>
    </source>
</evidence>
<dbReference type="Pfam" id="PF26130">
    <property type="entry name" value="PB1-like"/>
    <property type="match status" value="1"/>
</dbReference>